<keyword evidence="5" id="KW-1185">Reference proteome</keyword>
<keyword evidence="1" id="KW-0862">Zinc</keyword>
<dbReference type="PANTHER" id="PTHR46869">
    <property type="entry name" value="C2H2-LIKE ZINC FINGER PROTEIN"/>
    <property type="match status" value="1"/>
</dbReference>
<evidence type="ECO:0000256" key="1">
    <source>
        <dbReference type="PROSITE-ProRule" id="PRU00042"/>
    </source>
</evidence>
<organism evidence="4 5">
    <name type="scientific">Tripterygium wilfordii</name>
    <name type="common">Thunder God vine</name>
    <dbReference type="NCBI Taxonomy" id="458696"/>
    <lineage>
        <taxon>Eukaryota</taxon>
        <taxon>Viridiplantae</taxon>
        <taxon>Streptophyta</taxon>
        <taxon>Embryophyta</taxon>
        <taxon>Tracheophyta</taxon>
        <taxon>Spermatophyta</taxon>
        <taxon>Magnoliopsida</taxon>
        <taxon>eudicotyledons</taxon>
        <taxon>Gunneridae</taxon>
        <taxon>Pentapetalae</taxon>
        <taxon>rosids</taxon>
        <taxon>fabids</taxon>
        <taxon>Celastrales</taxon>
        <taxon>Celastraceae</taxon>
        <taxon>Tripterygium</taxon>
    </lineage>
</organism>
<evidence type="ECO:0000259" key="3">
    <source>
        <dbReference type="PROSITE" id="PS50157"/>
    </source>
</evidence>
<gene>
    <name evidence="4" type="ORF">HS088_TW02G01085</name>
</gene>
<dbReference type="SUPFAM" id="SSF57667">
    <property type="entry name" value="beta-beta-alpha zinc fingers"/>
    <property type="match status" value="2"/>
</dbReference>
<dbReference type="SMART" id="SM00355">
    <property type="entry name" value="ZnF_C2H2"/>
    <property type="match status" value="3"/>
</dbReference>
<feature type="region of interest" description="Disordered" evidence="2">
    <location>
        <begin position="465"/>
        <end position="488"/>
    </location>
</feature>
<protein>
    <submittedName>
        <fullName evidence="4">Putative C2H2-like zinc finger protein</fullName>
    </submittedName>
</protein>
<dbReference type="Pfam" id="PF13912">
    <property type="entry name" value="zf-C2H2_6"/>
    <property type="match status" value="3"/>
</dbReference>
<dbReference type="InterPro" id="IPR036236">
    <property type="entry name" value="Znf_C2H2_sf"/>
</dbReference>
<evidence type="ECO:0000313" key="5">
    <source>
        <dbReference type="Proteomes" id="UP000593562"/>
    </source>
</evidence>
<dbReference type="InParanoid" id="A0A7J7E0D0"/>
<accession>A0A7J7E0D0</accession>
<feature type="domain" description="C2H2-type" evidence="3">
    <location>
        <begin position="9"/>
        <end position="36"/>
    </location>
</feature>
<dbReference type="Proteomes" id="UP000593562">
    <property type="component" value="Unassembled WGS sequence"/>
</dbReference>
<dbReference type="GO" id="GO:0008270">
    <property type="term" value="F:zinc ion binding"/>
    <property type="evidence" value="ECO:0007669"/>
    <property type="project" value="UniProtKB-KW"/>
</dbReference>
<dbReference type="PANTHER" id="PTHR46869:SF1">
    <property type="entry name" value="C2H2-LIKE ZINC FINGER PROTEIN"/>
    <property type="match status" value="1"/>
</dbReference>
<comment type="caution">
    <text evidence="4">The sequence shown here is derived from an EMBL/GenBank/DDBJ whole genome shotgun (WGS) entry which is preliminary data.</text>
</comment>
<keyword evidence="1" id="KW-0863">Zinc-finger</keyword>
<dbReference type="InterPro" id="IPR013087">
    <property type="entry name" value="Znf_C2H2_type"/>
</dbReference>
<dbReference type="EMBL" id="JAAARO010000002">
    <property type="protein sequence ID" value="KAF5752065.1"/>
    <property type="molecule type" value="Genomic_DNA"/>
</dbReference>
<sequence length="488" mass="54490">MEENRKKKFVCKFCHKRFQCGKALGGHIRSHNYEYTTEAGEAKIDKINSKRDLGDESGDGQSGYVLRENPIKSRRFSDSGISTINQEKVCKECGKGFSSLKALCGHMACHSEKEKTTVKKNGFEDHSVSGGNLKLVIDDQSDTETSGPGGQRRSKRLRYKANGVYSSQFSLSNSSLSASFVEQEQEEVAISLMMLSRDFGYRGCLDSVVESSENHSVTLDAKSSSIDMKIDSKDGFNCGINVVMKRTRDGNFNGSELGLSENSDSGYFRNGPRKVESDVSVDGFRRNLKIKKPNGKLYSQFEDSDAEMGKSLINYKCKKFEFLEKDLIGEEGYEEVDRASMKRDSRNRVKNEYERLKSLHSLKGQRSCHSKINGCRGSMNESSENSVDDEYAPAFMGNNTTVESSRNNKTIEQDVSDNVEKKMVSKKGKGHECPICFRVFRSGQALGGHRRSHFFGGSEDRTVVNEQEASETPSLIDLNLPAPIQEEA</sequence>
<evidence type="ECO:0000313" key="4">
    <source>
        <dbReference type="EMBL" id="KAF5752065.1"/>
    </source>
</evidence>
<dbReference type="OrthoDB" id="9451254at2759"/>
<feature type="region of interest" description="Disordered" evidence="2">
    <location>
        <begin position="135"/>
        <end position="155"/>
    </location>
</feature>
<feature type="domain" description="C2H2-type" evidence="3">
    <location>
        <begin position="431"/>
        <end position="453"/>
    </location>
</feature>
<dbReference type="Gene3D" id="3.30.160.60">
    <property type="entry name" value="Classic Zinc Finger"/>
    <property type="match status" value="2"/>
</dbReference>
<name>A0A7J7E0D0_TRIWF</name>
<dbReference type="AlphaFoldDB" id="A0A7J7E0D0"/>
<dbReference type="FunCoup" id="A0A7J7E0D0">
    <property type="interactions" value="21"/>
</dbReference>
<keyword evidence="1" id="KW-0479">Metal-binding</keyword>
<proteinExistence type="predicted"/>
<reference evidence="4 5" key="1">
    <citation type="journal article" date="2020" name="Nat. Commun.">
        <title>Genome of Tripterygium wilfordii and identification of cytochrome P450 involved in triptolide biosynthesis.</title>
        <authorList>
            <person name="Tu L."/>
            <person name="Su P."/>
            <person name="Zhang Z."/>
            <person name="Gao L."/>
            <person name="Wang J."/>
            <person name="Hu T."/>
            <person name="Zhou J."/>
            <person name="Zhang Y."/>
            <person name="Zhao Y."/>
            <person name="Liu Y."/>
            <person name="Song Y."/>
            <person name="Tong Y."/>
            <person name="Lu Y."/>
            <person name="Yang J."/>
            <person name="Xu C."/>
            <person name="Jia M."/>
            <person name="Peters R.J."/>
            <person name="Huang L."/>
            <person name="Gao W."/>
        </authorList>
    </citation>
    <scope>NUCLEOTIDE SEQUENCE [LARGE SCALE GENOMIC DNA]</scope>
    <source>
        <strain evidence="5">cv. XIE 37</strain>
        <tissue evidence="4">Leaf</tissue>
    </source>
</reference>
<dbReference type="PROSITE" id="PS00028">
    <property type="entry name" value="ZINC_FINGER_C2H2_1"/>
    <property type="match status" value="3"/>
</dbReference>
<feature type="domain" description="C2H2-type" evidence="3">
    <location>
        <begin position="88"/>
        <end position="115"/>
    </location>
</feature>
<dbReference type="PROSITE" id="PS50157">
    <property type="entry name" value="ZINC_FINGER_C2H2_2"/>
    <property type="match status" value="3"/>
</dbReference>
<evidence type="ECO:0000256" key="2">
    <source>
        <dbReference type="SAM" id="MobiDB-lite"/>
    </source>
</evidence>